<dbReference type="PANTHER" id="PTHR42059">
    <property type="entry name" value="TNT DOMAIN-CONTAINING PROTEIN"/>
    <property type="match status" value="1"/>
</dbReference>
<dbReference type="InterPro" id="IPR025331">
    <property type="entry name" value="TNT"/>
</dbReference>
<dbReference type="AlphaFoldDB" id="A0AAE0PH75"/>
<dbReference type="PANTHER" id="PTHR42059:SF1">
    <property type="entry name" value="TNT DOMAIN-CONTAINING PROTEIN"/>
    <property type="match status" value="1"/>
</dbReference>
<comment type="caution">
    <text evidence="3">The sequence shown here is derived from an EMBL/GenBank/DDBJ whole genome shotgun (WGS) entry which is preliminary data.</text>
</comment>
<evidence type="ECO:0000313" key="3">
    <source>
        <dbReference type="EMBL" id="KAK3399874.1"/>
    </source>
</evidence>
<feature type="domain" description="TNT" evidence="2">
    <location>
        <begin position="146"/>
        <end position="236"/>
    </location>
</feature>
<dbReference type="Pfam" id="PF14021">
    <property type="entry name" value="TNT"/>
    <property type="match status" value="1"/>
</dbReference>
<dbReference type="EMBL" id="JAUTDP010000004">
    <property type="protein sequence ID" value="KAK3399874.1"/>
    <property type="molecule type" value="Genomic_DNA"/>
</dbReference>
<evidence type="ECO:0000259" key="2">
    <source>
        <dbReference type="Pfam" id="PF14021"/>
    </source>
</evidence>
<dbReference type="InterPro" id="IPR053024">
    <property type="entry name" value="Fungal_surface_NADase"/>
</dbReference>
<accession>A0AAE0PH75</accession>
<sequence>MKFTTSLSTALTLLTSTAVALPTSSSSSSQEKTAELTDRSYVNASSTSSSCPHHPLSPSYCAGTAQNWTLYTTYICGDSRLGPVVLPQFFLPLDPILDIYDRFGGLCPGQFLDTWFNKTGGGWWDYPPQNGFSIDDEGEIIAANLTLQVGTFLDRFGSEYGSFLAPAAAPYLQRSLPPSNLNGDDKFPYNYHVYSVIKPFKVLTGPIAPWFGQPGQGVQYQTYTNVLTLIADGYLKAEDPQRLVPKPY</sequence>
<keyword evidence="1" id="KW-0732">Signal</keyword>
<gene>
    <name evidence="3" type="ORF">B0T20DRAFT_171756</name>
</gene>
<reference evidence="3" key="2">
    <citation type="submission" date="2023-07" db="EMBL/GenBank/DDBJ databases">
        <authorList>
            <consortium name="Lawrence Berkeley National Laboratory"/>
            <person name="Haridas S."/>
            <person name="Hensen N."/>
            <person name="Bonometti L."/>
            <person name="Westerberg I."/>
            <person name="Brannstrom I.O."/>
            <person name="Guillou S."/>
            <person name="Cros-Aarteil S."/>
            <person name="Calhoun S."/>
            <person name="Kuo A."/>
            <person name="Mondo S."/>
            <person name="Pangilinan J."/>
            <person name="Riley R."/>
            <person name="LaButti K."/>
            <person name="Andreopoulos B."/>
            <person name="Lipzen A."/>
            <person name="Chen C."/>
            <person name="Yanf M."/>
            <person name="Daum C."/>
            <person name="Ng V."/>
            <person name="Clum A."/>
            <person name="Steindorff A."/>
            <person name="Ohm R."/>
            <person name="Martin F."/>
            <person name="Silar P."/>
            <person name="Natvig D."/>
            <person name="Lalanne C."/>
            <person name="Gautier V."/>
            <person name="Ament-velasquez S.L."/>
            <person name="Kruys A."/>
            <person name="Hutchinson M.I."/>
            <person name="Powell A.J."/>
            <person name="Barry K."/>
            <person name="Miller A.N."/>
            <person name="Grigoriev I.V."/>
            <person name="Debuchy R."/>
            <person name="Gladieux P."/>
            <person name="Thoren M.H."/>
            <person name="Johannesson H."/>
        </authorList>
    </citation>
    <scope>NUCLEOTIDE SEQUENCE</scope>
    <source>
        <strain evidence="3">FGSC 1904</strain>
    </source>
</reference>
<dbReference type="Proteomes" id="UP001281003">
    <property type="component" value="Unassembled WGS sequence"/>
</dbReference>
<proteinExistence type="predicted"/>
<feature type="chain" id="PRO_5042052642" description="TNT domain-containing protein" evidence="1">
    <location>
        <begin position="21"/>
        <end position="248"/>
    </location>
</feature>
<evidence type="ECO:0000313" key="4">
    <source>
        <dbReference type="Proteomes" id="UP001281003"/>
    </source>
</evidence>
<name>A0AAE0PH75_SORBR</name>
<dbReference type="GO" id="GO:0050135">
    <property type="term" value="F:NADP+ nucleosidase activity"/>
    <property type="evidence" value="ECO:0007669"/>
    <property type="project" value="InterPro"/>
</dbReference>
<protein>
    <recommendedName>
        <fullName evidence="2">TNT domain-containing protein</fullName>
    </recommendedName>
</protein>
<evidence type="ECO:0000256" key="1">
    <source>
        <dbReference type="SAM" id="SignalP"/>
    </source>
</evidence>
<feature type="signal peptide" evidence="1">
    <location>
        <begin position="1"/>
        <end position="20"/>
    </location>
</feature>
<organism evidence="3 4">
    <name type="scientific">Sordaria brevicollis</name>
    <dbReference type="NCBI Taxonomy" id="83679"/>
    <lineage>
        <taxon>Eukaryota</taxon>
        <taxon>Fungi</taxon>
        <taxon>Dikarya</taxon>
        <taxon>Ascomycota</taxon>
        <taxon>Pezizomycotina</taxon>
        <taxon>Sordariomycetes</taxon>
        <taxon>Sordariomycetidae</taxon>
        <taxon>Sordariales</taxon>
        <taxon>Sordariaceae</taxon>
        <taxon>Sordaria</taxon>
    </lineage>
</organism>
<reference evidence="3" key="1">
    <citation type="journal article" date="2023" name="Mol. Phylogenet. Evol.">
        <title>Genome-scale phylogeny and comparative genomics of the fungal order Sordariales.</title>
        <authorList>
            <person name="Hensen N."/>
            <person name="Bonometti L."/>
            <person name="Westerberg I."/>
            <person name="Brannstrom I.O."/>
            <person name="Guillou S."/>
            <person name="Cros-Aarteil S."/>
            <person name="Calhoun S."/>
            <person name="Haridas S."/>
            <person name="Kuo A."/>
            <person name="Mondo S."/>
            <person name="Pangilinan J."/>
            <person name="Riley R."/>
            <person name="LaButti K."/>
            <person name="Andreopoulos B."/>
            <person name="Lipzen A."/>
            <person name="Chen C."/>
            <person name="Yan M."/>
            <person name="Daum C."/>
            <person name="Ng V."/>
            <person name="Clum A."/>
            <person name="Steindorff A."/>
            <person name="Ohm R.A."/>
            <person name="Martin F."/>
            <person name="Silar P."/>
            <person name="Natvig D.O."/>
            <person name="Lalanne C."/>
            <person name="Gautier V."/>
            <person name="Ament-Velasquez S.L."/>
            <person name="Kruys A."/>
            <person name="Hutchinson M.I."/>
            <person name="Powell A.J."/>
            <person name="Barry K."/>
            <person name="Miller A.N."/>
            <person name="Grigoriev I.V."/>
            <person name="Debuchy R."/>
            <person name="Gladieux P."/>
            <person name="Hiltunen Thoren M."/>
            <person name="Johannesson H."/>
        </authorList>
    </citation>
    <scope>NUCLEOTIDE SEQUENCE</scope>
    <source>
        <strain evidence="3">FGSC 1904</strain>
    </source>
</reference>
<keyword evidence="4" id="KW-1185">Reference proteome</keyword>